<protein>
    <submittedName>
        <fullName evidence="2">Uncharacterized protein</fullName>
    </submittedName>
</protein>
<proteinExistence type="predicted"/>
<comment type="caution">
    <text evidence="2">The sequence shown here is derived from an EMBL/GenBank/DDBJ whole genome shotgun (WGS) entry which is preliminary data.</text>
</comment>
<organism evidence="2">
    <name type="scientific">marine sediment metagenome</name>
    <dbReference type="NCBI Taxonomy" id="412755"/>
    <lineage>
        <taxon>unclassified sequences</taxon>
        <taxon>metagenomes</taxon>
        <taxon>ecological metagenomes</taxon>
    </lineage>
</organism>
<feature type="transmembrane region" description="Helical" evidence="1">
    <location>
        <begin position="20"/>
        <end position="43"/>
    </location>
</feature>
<dbReference type="AlphaFoldDB" id="A0A0F9B9J1"/>
<evidence type="ECO:0000256" key="1">
    <source>
        <dbReference type="SAM" id="Phobius"/>
    </source>
</evidence>
<gene>
    <name evidence="2" type="ORF">LCGC14_2816650</name>
</gene>
<evidence type="ECO:0000313" key="2">
    <source>
        <dbReference type="EMBL" id="KKK81121.1"/>
    </source>
</evidence>
<keyword evidence="1" id="KW-1133">Transmembrane helix</keyword>
<keyword evidence="1" id="KW-0812">Transmembrane</keyword>
<reference evidence="2" key="1">
    <citation type="journal article" date="2015" name="Nature">
        <title>Complex archaea that bridge the gap between prokaryotes and eukaryotes.</title>
        <authorList>
            <person name="Spang A."/>
            <person name="Saw J.H."/>
            <person name="Jorgensen S.L."/>
            <person name="Zaremba-Niedzwiedzka K."/>
            <person name="Martijn J."/>
            <person name="Lind A.E."/>
            <person name="van Eijk R."/>
            <person name="Schleper C."/>
            <person name="Guy L."/>
            <person name="Ettema T.J."/>
        </authorList>
    </citation>
    <scope>NUCLEOTIDE SEQUENCE</scope>
</reference>
<keyword evidence="1" id="KW-0472">Membrane</keyword>
<name>A0A0F9B9J1_9ZZZZ</name>
<feature type="non-terminal residue" evidence="2">
    <location>
        <position position="1"/>
    </location>
</feature>
<sequence>YYSIASFVFIPLGTLLSSFITVEILILVSVFFFGLSGVLLFILKLQLKQSKKEVKLYFTQKQEVLT</sequence>
<dbReference type="EMBL" id="LAZR01053266">
    <property type="protein sequence ID" value="KKK81121.1"/>
    <property type="molecule type" value="Genomic_DNA"/>
</dbReference>
<accession>A0A0F9B9J1</accession>